<gene>
    <name evidence="1" type="ORF">KZ829_15485</name>
</gene>
<comment type="caution">
    <text evidence="1">The sequence shown here is derived from an EMBL/GenBank/DDBJ whole genome shotgun (WGS) entry which is preliminary data.</text>
</comment>
<keyword evidence="2" id="KW-1185">Reference proteome</keyword>
<proteinExistence type="predicted"/>
<accession>A0ABS7B2H7</accession>
<evidence type="ECO:0000313" key="2">
    <source>
        <dbReference type="Proteomes" id="UP001519863"/>
    </source>
</evidence>
<dbReference type="EMBL" id="JAHXZI010000007">
    <property type="protein sequence ID" value="MBW6435142.1"/>
    <property type="molecule type" value="Genomic_DNA"/>
</dbReference>
<organism evidence="1 2">
    <name type="scientific">Actinoplanes hulinensis</name>
    <dbReference type="NCBI Taxonomy" id="1144547"/>
    <lineage>
        <taxon>Bacteria</taxon>
        <taxon>Bacillati</taxon>
        <taxon>Actinomycetota</taxon>
        <taxon>Actinomycetes</taxon>
        <taxon>Micromonosporales</taxon>
        <taxon>Micromonosporaceae</taxon>
        <taxon>Actinoplanes</taxon>
    </lineage>
</organism>
<dbReference type="Proteomes" id="UP001519863">
    <property type="component" value="Unassembled WGS sequence"/>
</dbReference>
<dbReference type="RefSeq" id="WP_220144592.1">
    <property type="nucleotide sequence ID" value="NZ_JAHXZI010000007.1"/>
</dbReference>
<protein>
    <submittedName>
        <fullName evidence="1">Uncharacterized protein</fullName>
    </submittedName>
</protein>
<name>A0ABS7B2H7_9ACTN</name>
<reference evidence="1 2" key="1">
    <citation type="journal article" date="2013" name="Antonie Van Leeuwenhoek">
        <title>Actinoplanes hulinensis sp. nov., a novel actinomycete isolated from soybean root (Glycine max (L.) Merr).</title>
        <authorList>
            <person name="Shen Y."/>
            <person name="Liu C."/>
            <person name="Wang X."/>
            <person name="Zhao J."/>
            <person name="Jia F."/>
            <person name="Zhang Y."/>
            <person name="Wang L."/>
            <person name="Yang D."/>
            <person name="Xiang W."/>
        </authorList>
    </citation>
    <scope>NUCLEOTIDE SEQUENCE [LARGE SCALE GENOMIC DNA]</scope>
    <source>
        <strain evidence="1 2">NEAU-M9</strain>
    </source>
</reference>
<sequence>MTTALFWRCEIAANHLWIASHDDVAVLNSAFLARAVVLVEILLAAACVAV</sequence>
<evidence type="ECO:0000313" key="1">
    <source>
        <dbReference type="EMBL" id="MBW6435142.1"/>
    </source>
</evidence>